<reference evidence="1 2" key="1">
    <citation type="submission" date="2020-09" db="EMBL/GenBank/DDBJ databases">
        <title>novel species in genus Nocardioides.</title>
        <authorList>
            <person name="Zhang G."/>
        </authorList>
    </citation>
    <scope>NUCLEOTIDE SEQUENCE [LARGE SCALE GENOMIC DNA]</scope>
    <source>
        <strain evidence="1 2">KCTC 39551</strain>
    </source>
</reference>
<evidence type="ECO:0000313" key="2">
    <source>
        <dbReference type="Proteomes" id="UP000618818"/>
    </source>
</evidence>
<dbReference type="EMBL" id="JACXYZ010000001">
    <property type="protein sequence ID" value="MBD3923171.1"/>
    <property type="molecule type" value="Genomic_DNA"/>
</dbReference>
<dbReference type="RefSeq" id="WP_191193068.1">
    <property type="nucleotide sequence ID" value="NZ_JACXYZ010000001.1"/>
</dbReference>
<organism evidence="1 2">
    <name type="scientific">Nocardioides cavernae</name>
    <dbReference type="NCBI Taxonomy" id="1921566"/>
    <lineage>
        <taxon>Bacteria</taxon>
        <taxon>Bacillati</taxon>
        <taxon>Actinomycetota</taxon>
        <taxon>Actinomycetes</taxon>
        <taxon>Propionibacteriales</taxon>
        <taxon>Nocardioidaceae</taxon>
        <taxon>Nocardioides</taxon>
    </lineage>
</organism>
<sequence>MTSAPAPRPLDSVRVVVEDVPELDDLVREAAHRALESDRALELVEAAVPLRDHAARARVIRCMDEALEVARRAAPGVPVRVGVPIELPLPRHSR</sequence>
<proteinExistence type="predicted"/>
<gene>
    <name evidence="1" type="ORF">IEZ26_00940</name>
</gene>
<dbReference type="Proteomes" id="UP000618818">
    <property type="component" value="Unassembled WGS sequence"/>
</dbReference>
<comment type="caution">
    <text evidence="1">The sequence shown here is derived from an EMBL/GenBank/DDBJ whole genome shotgun (WGS) entry which is preliminary data.</text>
</comment>
<protein>
    <submittedName>
        <fullName evidence="1">Uncharacterized protein</fullName>
    </submittedName>
</protein>
<accession>A0ABR8N4S4</accession>
<keyword evidence="2" id="KW-1185">Reference proteome</keyword>
<name>A0ABR8N4S4_9ACTN</name>
<evidence type="ECO:0000313" key="1">
    <source>
        <dbReference type="EMBL" id="MBD3923171.1"/>
    </source>
</evidence>